<feature type="region of interest" description="Disordered" evidence="1">
    <location>
        <begin position="288"/>
        <end position="341"/>
    </location>
</feature>
<accession>A0A8H3E212</accession>
<feature type="compositionally biased region" description="Acidic residues" evidence="1">
    <location>
        <begin position="208"/>
        <end position="223"/>
    </location>
</feature>
<reference evidence="2" key="1">
    <citation type="submission" date="2021-01" db="EMBL/GenBank/DDBJ databases">
        <authorList>
            <person name="Kaushik A."/>
        </authorList>
    </citation>
    <scope>NUCLEOTIDE SEQUENCE</scope>
    <source>
        <strain evidence="2">AG5</strain>
    </source>
</reference>
<sequence>MDDAHMNLNMNMTPSSSRTVLPSTVADFAFHSPRSAPPSPSSPVLFMDEYLPSNIRKLRRPSLLGAGVIRPTPSAPHSPLASSFGLDDPRKRARSKSAVRPCRTRPSNSNSNSESSSGSPAPAMLLDPCSRPSTPPARLRRTLSNSTPYKLPRLLSIQSELTNPADSELKSEASFQRLLASNADLPGAFHPHPRPRRRDRGRFPEVHLDDDDVVDSDDDDDEVMVPKEFPMDDVLDSPARMDIDMGSYGSPPVFGSLFSMKTWRHTPPPTVAPSRVAKRKLDDRYEPYPQKRRALSPPPSSSSSSNPNAQFNLAMPPSTVSRSPITTAAPTPRPSAPIAIPARTPSKVSYNYAPAGGGLFSSPIISSPVLRPVRLGPSSRGEKEVDGAGNGVKSLDLGG</sequence>
<feature type="region of interest" description="Disordered" evidence="1">
    <location>
        <begin position="184"/>
        <end position="224"/>
    </location>
</feature>
<evidence type="ECO:0000256" key="1">
    <source>
        <dbReference type="SAM" id="MobiDB-lite"/>
    </source>
</evidence>
<feature type="region of interest" description="Disordered" evidence="1">
    <location>
        <begin position="69"/>
        <end position="146"/>
    </location>
</feature>
<dbReference type="AlphaFoldDB" id="A0A8H3E212"/>
<feature type="compositionally biased region" description="Basic residues" evidence="1">
    <location>
        <begin position="191"/>
        <end position="200"/>
    </location>
</feature>
<feature type="compositionally biased region" description="Low complexity" evidence="1">
    <location>
        <begin position="321"/>
        <end position="341"/>
    </location>
</feature>
<protein>
    <submittedName>
        <fullName evidence="2">Uncharacterized protein</fullName>
    </submittedName>
</protein>
<organism evidence="2 3">
    <name type="scientific">Rhizoctonia solani</name>
    <dbReference type="NCBI Taxonomy" id="456999"/>
    <lineage>
        <taxon>Eukaryota</taxon>
        <taxon>Fungi</taxon>
        <taxon>Dikarya</taxon>
        <taxon>Basidiomycota</taxon>
        <taxon>Agaricomycotina</taxon>
        <taxon>Agaricomycetes</taxon>
        <taxon>Cantharellales</taxon>
        <taxon>Ceratobasidiaceae</taxon>
        <taxon>Rhizoctonia</taxon>
    </lineage>
</organism>
<proteinExistence type="predicted"/>
<dbReference type="EMBL" id="CAJNJQ010002669">
    <property type="protein sequence ID" value="CAE7182173.1"/>
    <property type="molecule type" value="Genomic_DNA"/>
</dbReference>
<name>A0A8H3E212_9AGAM</name>
<dbReference type="Proteomes" id="UP000663827">
    <property type="component" value="Unassembled WGS sequence"/>
</dbReference>
<evidence type="ECO:0000313" key="3">
    <source>
        <dbReference type="Proteomes" id="UP000663827"/>
    </source>
</evidence>
<gene>
    <name evidence="2" type="ORF">RDB_LOCUS118010</name>
</gene>
<evidence type="ECO:0000313" key="2">
    <source>
        <dbReference type="EMBL" id="CAE7182173.1"/>
    </source>
</evidence>
<feature type="region of interest" description="Disordered" evidence="1">
    <location>
        <begin position="375"/>
        <end position="399"/>
    </location>
</feature>
<feature type="compositionally biased region" description="Low complexity" evidence="1">
    <location>
        <begin position="107"/>
        <end position="119"/>
    </location>
</feature>
<comment type="caution">
    <text evidence="2">The sequence shown here is derived from an EMBL/GenBank/DDBJ whole genome shotgun (WGS) entry which is preliminary data.</text>
</comment>